<dbReference type="RefSeq" id="WP_048920741.1">
    <property type="nucleotide sequence ID" value="NZ_CP010777.1"/>
</dbReference>
<feature type="transmembrane region" description="Helical" evidence="5">
    <location>
        <begin position="6"/>
        <end position="27"/>
    </location>
</feature>
<keyword evidence="3 5" id="KW-1133">Transmembrane helix</keyword>
<keyword evidence="1" id="KW-1003">Cell membrane</keyword>
<evidence type="ECO:0000256" key="5">
    <source>
        <dbReference type="SAM" id="Phobius"/>
    </source>
</evidence>
<dbReference type="Proteomes" id="UP000036458">
    <property type="component" value="Chromosome"/>
</dbReference>
<dbReference type="EMBL" id="CP010777">
    <property type="protein sequence ID" value="AKQ45824.1"/>
    <property type="molecule type" value="Genomic_DNA"/>
</dbReference>
<dbReference type="KEGG" id="ruf:TH63_09515"/>
<dbReference type="OrthoDB" id="6206554at2"/>
<reference evidence="7 8" key="1">
    <citation type="submission" date="2015-01" db="EMBL/GenBank/DDBJ databases">
        <title>Rufibacter sp./DG31D/ whole genome sequencing.</title>
        <authorList>
            <person name="Kim M.K."/>
            <person name="Srinivasan S."/>
            <person name="Lee J.-J."/>
        </authorList>
    </citation>
    <scope>NUCLEOTIDE SEQUENCE [LARGE SCALE GENOMIC DNA]</scope>
    <source>
        <strain evidence="7 8">DG31D</strain>
    </source>
</reference>
<evidence type="ECO:0000256" key="3">
    <source>
        <dbReference type="ARBA" id="ARBA00022989"/>
    </source>
</evidence>
<dbReference type="PATRIC" id="fig|1379910.4.peg.2065"/>
<evidence type="ECO:0000256" key="1">
    <source>
        <dbReference type="ARBA" id="ARBA00022475"/>
    </source>
</evidence>
<dbReference type="InterPro" id="IPR002035">
    <property type="entry name" value="VWF_A"/>
</dbReference>
<dbReference type="InterPro" id="IPR050768">
    <property type="entry name" value="UPF0353/GerABKA_families"/>
</dbReference>
<dbReference type="Pfam" id="PF00092">
    <property type="entry name" value="VWA"/>
    <property type="match status" value="1"/>
</dbReference>
<evidence type="ECO:0000256" key="4">
    <source>
        <dbReference type="ARBA" id="ARBA00023136"/>
    </source>
</evidence>
<organism evidence="7 8">
    <name type="scientific">Rufibacter radiotolerans</name>
    <dbReference type="NCBI Taxonomy" id="1379910"/>
    <lineage>
        <taxon>Bacteria</taxon>
        <taxon>Pseudomonadati</taxon>
        <taxon>Bacteroidota</taxon>
        <taxon>Cytophagia</taxon>
        <taxon>Cytophagales</taxon>
        <taxon>Hymenobacteraceae</taxon>
        <taxon>Rufibacter</taxon>
    </lineage>
</organism>
<evidence type="ECO:0000313" key="7">
    <source>
        <dbReference type="EMBL" id="AKQ45824.1"/>
    </source>
</evidence>
<feature type="transmembrane region" description="Helical" evidence="5">
    <location>
        <begin position="47"/>
        <end position="66"/>
    </location>
</feature>
<dbReference type="AlphaFoldDB" id="A0A0H4VQ14"/>
<name>A0A0H4VQ14_9BACT</name>
<keyword evidence="4 5" id="KW-0472">Membrane</keyword>
<dbReference type="InterPro" id="IPR036465">
    <property type="entry name" value="vWFA_dom_sf"/>
</dbReference>
<dbReference type="SUPFAM" id="SSF53300">
    <property type="entry name" value="vWA-like"/>
    <property type="match status" value="1"/>
</dbReference>
<dbReference type="SMART" id="SM00327">
    <property type="entry name" value="VWA"/>
    <property type="match status" value="1"/>
</dbReference>
<proteinExistence type="predicted"/>
<accession>A0A0H4VQ14</accession>
<keyword evidence="8" id="KW-1185">Reference proteome</keyword>
<dbReference type="PROSITE" id="PS50234">
    <property type="entry name" value="VWFA"/>
    <property type="match status" value="1"/>
</dbReference>
<evidence type="ECO:0000313" key="8">
    <source>
        <dbReference type="Proteomes" id="UP000036458"/>
    </source>
</evidence>
<evidence type="ECO:0000256" key="2">
    <source>
        <dbReference type="ARBA" id="ARBA00022692"/>
    </source>
</evidence>
<keyword evidence="2 5" id="KW-0812">Transmembrane</keyword>
<dbReference type="STRING" id="1379910.TH63_09515"/>
<sequence length="322" mass="35819">MNWYLPFTSMEFFFLLLFVVLYGGYLFRIKSLAHLFKQKANAVWVKAVIRTIYMGLLVVALLGPSFGAMTKEIRTNGKDIFVAVDLSASMKAIDVPPSRLQKVKLELRDFIKNTNADRVGLLGFSSEAFVISPLTYDQSALELYMQSLRTGLATPGAAQLKPTLELALQKFKETAGARDTERSKILVIFSDGETFGESLQTAANGLRNQGVRVFCVGVGTYTGGKIPEGRGFKKQKDGQAIITRLEPEAMKDIATRTNGDYFEINQNINEMPRLLSAVNAVESELRQTKVMEVSANKYLYPLLAALLLIALDVLWTLQVLRI</sequence>
<feature type="domain" description="VWFA" evidence="6">
    <location>
        <begin position="79"/>
        <end position="278"/>
    </location>
</feature>
<dbReference type="PANTHER" id="PTHR22550">
    <property type="entry name" value="SPORE GERMINATION PROTEIN"/>
    <property type="match status" value="1"/>
</dbReference>
<dbReference type="Gene3D" id="3.40.50.410">
    <property type="entry name" value="von Willebrand factor, type A domain"/>
    <property type="match status" value="1"/>
</dbReference>
<feature type="transmembrane region" description="Helical" evidence="5">
    <location>
        <begin position="298"/>
        <end position="317"/>
    </location>
</feature>
<evidence type="ECO:0000259" key="6">
    <source>
        <dbReference type="PROSITE" id="PS50234"/>
    </source>
</evidence>
<gene>
    <name evidence="7" type="ORF">TH63_09515</name>
</gene>
<dbReference type="PANTHER" id="PTHR22550:SF5">
    <property type="entry name" value="LEUCINE ZIPPER PROTEIN 4"/>
    <property type="match status" value="1"/>
</dbReference>
<protein>
    <submittedName>
        <fullName evidence="7">Aerotolerance regulator BatB</fullName>
    </submittedName>
</protein>